<proteinExistence type="predicted"/>
<evidence type="ECO:0000313" key="2">
    <source>
        <dbReference type="Proteomes" id="UP000046067"/>
    </source>
</evidence>
<organism evidence="1 2">
    <name type="scientific">Vibrio cholerae</name>
    <dbReference type="NCBI Taxonomy" id="666"/>
    <lineage>
        <taxon>Bacteria</taxon>
        <taxon>Pseudomonadati</taxon>
        <taxon>Pseudomonadota</taxon>
        <taxon>Gammaproteobacteria</taxon>
        <taxon>Vibrionales</taxon>
        <taxon>Vibrionaceae</taxon>
        <taxon>Vibrio</taxon>
    </lineage>
</organism>
<protein>
    <submittedName>
        <fullName evidence="1">Uncharacterized protein</fullName>
    </submittedName>
</protein>
<reference evidence="1 2" key="1">
    <citation type="submission" date="2015-07" db="EMBL/GenBank/DDBJ databases">
        <authorList>
            <consortium name="Pathogen Informatics"/>
        </authorList>
    </citation>
    <scope>NUCLEOTIDE SEQUENCE [LARGE SCALE GENOMIC DNA]</scope>
    <source>
        <strain evidence="1 2">A325</strain>
    </source>
</reference>
<dbReference type="EMBL" id="CWQJ01000007">
    <property type="protein sequence ID" value="CSB97944.1"/>
    <property type="molecule type" value="Genomic_DNA"/>
</dbReference>
<sequence>MGVERGNARSYSCIKSRRISCSSWFARSVGQKIITCTTCSPVDELLISMCGSALGKSTPAWRSITVL</sequence>
<dbReference type="Proteomes" id="UP000046067">
    <property type="component" value="Unassembled WGS sequence"/>
</dbReference>
<accession>A0A655WTG8</accession>
<dbReference type="AlphaFoldDB" id="A0A655WTG8"/>
<name>A0A655WTG8_VIBCL</name>
<gene>
    <name evidence="1" type="ORF">ERS013201_01479</name>
</gene>
<evidence type="ECO:0000313" key="1">
    <source>
        <dbReference type="EMBL" id="CSB97944.1"/>
    </source>
</evidence>